<dbReference type="SUPFAM" id="SSF47943">
    <property type="entry name" value="Retrovirus capsid protein, N-terminal core domain"/>
    <property type="match status" value="1"/>
</dbReference>
<keyword evidence="2" id="KW-1032">Host cell membrane</keyword>
<reference evidence="8" key="2">
    <citation type="submission" date="2025-09" db="UniProtKB">
        <authorList>
            <consortium name="Ensembl"/>
        </authorList>
    </citation>
    <scope>IDENTIFICATION</scope>
</reference>
<keyword evidence="9" id="KW-1185">Reference proteome</keyword>
<feature type="compositionally biased region" description="Polar residues" evidence="5">
    <location>
        <begin position="122"/>
        <end position="133"/>
    </location>
</feature>
<feature type="domain" description="Core shell protein Gag P30" evidence="7">
    <location>
        <begin position="220"/>
        <end position="416"/>
    </location>
</feature>
<dbReference type="AlphaFoldDB" id="A0A8C8Z207"/>
<dbReference type="InterPro" id="IPR010999">
    <property type="entry name" value="Retrovr_matrix"/>
</dbReference>
<feature type="domain" description="Gamma-retroviral matrix protein" evidence="6">
    <location>
        <begin position="2"/>
        <end position="102"/>
    </location>
</feature>
<evidence type="ECO:0000259" key="7">
    <source>
        <dbReference type="Pfam" id="PF02093"/>
    </source>
</evidence>
<evidence type="ECO:0000313" key="8">
    <source>
        <dbReference type="Ensembl" id="ENSPSMP00000009074.1"/>
    </source>
</evidence>
<dbReference type="InterPro" id="IPR000840">
    <property type="entry name" value="G_retro_matrix"/>
</dbReference>
<feature type="region of interest" description="Disordered" evidence="5">
    <location>
        <begin position="113"/>
        <end position="133"/>
    </location>
</feature>
<dbReference type="PANTHER" id="PTHR33166">
    <property type="entry name" value="GAG_P30 DOMAIN-CONTAINING PROTEIN"/>
    <property type="match status" value="1"/>
</dbReference>
<name>A0A8C8Z207_PROSS</name>
<dbReference type="Pfam" id="PF02093">
    <property type="entry name" value="Gag_p30"/>
    <property type="match status" value="1"/>
</dbReference>
<dbReference type="InterPro" id="IPR008919">
    <property type="entry name" value="Retrov_capsid_N"/>
</dbReference>
<dbReference type="GO" id="GO:0019068">
    <property type="term" value="P:virion assembly"/>
    <property type="evidence" value="ECO:0007669"/>
    <property type="project" value="InterPro"/>
</dbReference>
<keyword evidence="4" id="KW-0472">Membrane</keyword>
<dbReference type="Gene3D" id="1.10.150.180">
    <property type="entry name" value="Gamma-retroviral matrix domain"/>
    <property type="match status" value="1"/>
</dbReference>
<dbReference type="SUPFAM" id="SSF47836">
    <property type="entry name" value="Retroviral matrix proteins"/>
    <property type="match status" value="1"/>
</dbReference>
<dbReference type="InterPro" id="IPR003036">
    <property type="entry name" value="Gag_P30"/>
</dbReference>
<protein>
    <recommendedName>
        <fullName evidence="10">Gag protein</fullName>
    </recommendedName>
</protein>
<comment type="subcellular location">
    <subcellularLocation>
        <location evidence="1">Host cell membrane</location>
    </subcellularLocation>
</comment>
<dbReference type="InterPro" id="IPR036946">
    <property type="entry name" value="G_retro_matrix_sf"/>
</dbReference>
<dbReference type="Proteomes" id="UP000694414">
    <property type="component" value="Unplaced"/>
</dbReference>
<evidence type="ECO:0000256" key="3">
    <source>
        <dbReference type="ARBA" id="ARBA00022870"/>
    </source>
</evidence>
<dbReference type="Ensembl" id="ENSPSMT00000010646.1">
    <property type="protein sequence ID" value="ENSPSMP00000009074.1"/>
    <property type="gene ID" value="ENSPSMG00000006643.1"/>
</dbReference>
<evidence type="ECO:0000256" key="5">
    <source>
        <dbReference type="SAM" id="MobiDB-lite"/>
    </source>
</evidence>
<evidence type="ECO:0000256" key="4">
    <source>
        <dbReference type="ARBA" id="ARBA00023136"/>
    </source>
</evidence>
<evidence type="ECO:0000256" key="1">
    <source>
        <dbReference type="ARBA" id="ARBA00004165"/>
    </source>
</evidence>
<evidence type="ECO:0000256" key="2">
    <source>
        <dbReference type="ARBA" id="ARBA00022511"/>
    </source>
</evidence>
<feature type="region of interest" description="Disordered" evidence="5">
    <location>
        <begin position="146"/>
        <end position="190"/>
    </location>
</feature>
<evidence type="ECO:0008006" key="10">
    <source>
        <dbReference type="Google" id="ProtNLM"/>
    </source>
</evidence>
<dbReference type="Pfam" id="PF01140">
    <property type="entry name" value="Gag_MA"/>
    <property type="match status" value="1"/>
</dbReference>
<organism evidence="8 9">
    <name type="scientific">Prolemur simus</name>
    <name type="common">Greater bamboo lemur</name>
    <name type="synonym">Hapalemur simus</name>
    <dbReference type="NCBI Taxonomy" id="1328070"/>
    <lineage>
        <taxon>Eukaryota</taxon>
        <taxon>Metazoa</taxon>
        <taxon>Chordata</taxon>
        <taxon>Craniata</taxon>
        <taxon>Vertebrata</taxon>
        <taxon>Euteleostomi</taxon>
        <taxon>Mammalia</taxon>
        <taxon>Eutheria</taxon>
        <taxon>Euarchontoglires</taxon>
        <taxon>Primates</taxon>
        <taxon>Strepsirrhini</taxon>
        <taxon>Lemuriformes</taxon>
        <taxon>Lemuridae</taxon>
        <taxon>Prolemur</taxon>
    </lineage>
</organism>
<reference evidence="8" key="1">
    <citation type="submission" date="2025-08" db="UniProtKB">
        <authorList>
            <consortium name="Ensembl"/>
        </authorList>
    </citation>
    <scope>IDENTIFICATION</scope>
</reference>
<evidence type="ECO:0000259" key="6">
    <source>
        <dbReference type="Pfam" id="PF01140"/>
    </source>
</evidence>
<dbReference type="Gene3D" id="1.10.375.10">
    <property type="entry name" value="Human Immunodeficiency Virus Type 1 Capsid Protein"/>
    <property type="match status" value="1"/>
</dbReference>
<evidence type="ECO:0000313" key="9">
    <source>
        <dbReference type="Proteomes" id="UP000694414"/>
    </source>
</evidence>
<dbReference type="GeneTree" id="ENSGT01150000288578"/>
<sequence length="418" mass="47244">MGQTPSTPLSIFMGHFKDVRKRAHSLSLKLKKKKFITLCKAEWLTFGVGWPRKGTFDAELIEKTKGIIFGPHCHPDQVPYIVVWQDLVQDPPPWLKTLLPASKEKTQALVTKEVKNKGGRPESQSKGPPVLSDSSSYADLIDLEWHTPPPYNSKGAPEAPEAPAVQENVRPPTRGPAFETRQRTGQTPDLEPVRALPLRAVGPPGVEREQAYQYWPFSTSDLYNWKSQNTNFSDNPRDLINLLDSVLFTHQPTWDDCQQLLKVLFTTEEREQIQGEARKLVPGEDGRPTINPRVIDQTFPLERPPWDYNEAKGRESLRVYCQTLMAGLRAAARKPTNLAKIGDVQQGPEESPAAYLERIIKAFRQYTPIDPTAEESKAAVMIAFVNQTAPDIRHKMQKIKRLGEKTLRDMLKVAEKSL</sequence>
<proteinExistence type="predicted"/>
<dbReference type="InterPro" id="IPR050462">
    <property type="entry name" value="Retroviral_Gag-Pol_poly"/>
</dbReference>
<accession>A0A8C8Z207</accession>
<keyword evidence="3" id="KW-1043">Host membrane</keyword>